<keyword evidence="1" id="KW-0175">Coiled coil</keyword>
<evidence type="ECO:0000256" key="2">
    <source>
        <dbReference type="SAM" id="MobiDB-lite"/>
    </source>
</evidence>
<feature type="region of interest" description="Disordered" evidence="2">
    <location>
        <begin position="888"/>
        <end position="927"/>
    </location>
</feature>
<sequence length="1075" mass="122183">MSVNEEEAVIHAGEEVVQDESGEKARLLARIRELEGENKLLRESGGEGAMVNDLEKLVDDMDGTMNYSMQVVQIKDEELKRMAEKMLENNLKWKGYVKLLVDQIGKKNALIESMKEEMDKFFEKTKKQETANRENISKLTSYEELIQIDQQLLKQSKQIEAELNSRIRRLEDDNKKYSAAIKTISESTKKNMADYSGKIEKQQSVIRHLATIVDHFRGRFLYNNIGRQSGVLNQINKKSSLNDSSDKEMMNPLEYEFIVVWGSCQEKLIRRKCDLLEITLNLEEGSGSSAPNSLSDLILNKNISVSGAFCAYSDYVGRVLGLYEVFCKSNILLQYLQFKALRYLQIGEISGLIKGGEMTGVIQWVCNITIEIGLLILDLGALIMTIRGFSDSLPAPAESQEKGELSFSASLVSKLPPTDEIKAITKWIDNISQDIINDNLSQNISYEQVTEFKNILHAKIVHVADPHENIASKNTGIELLPVCCVDAIMNINISISILARINVKSVQEQNLEGIYNHSLQVSERFYSKCGSLTLNGIHYPIDDRLYSWNGLYWSRMLGQSSSGGFKASFEEMVRKQVEVYEAIHRPSENQEVNIADCLEKLLSSVQELDANLDDILNPIHMEYEKDNCTSMVSMSSLPEMVIAKRLQRLVGSLDDQIELELDTSDGGAVSVFTSSKGGKDAGGEEGSAEAVEHEFGEDGASGTSGVAGSFDSPKKTKYESSIRQLNEKITSLKKELTEKEVLYSSFETMRGEYKKLQDHKQLLMRKLEEQELEMKISHDRARKYEDVLRQMKMDSDVMRRDLENLQNIPKIKAYSELDVLEPVYLRRLIRLMSNKLYELEMNRWNEIIIKEDPNRLLRSNYSRKVAISRANSKNPLDNIAARLLERERRREERDQRSLVEEGETENTASHPNTVETHKDGPGSFLSGYLEEEREREVKYSDILTLIREFNDLQKQIMLHKCSIPIMNKRESGSSQSFEKEWEKYTRAESKLLYKLHIMKTALQGLLSGSGNSLEEGGPKLLGDSYITRKIGKLSLKIPAVEDESVLRMIRDQSNAMQVSIGEWNHIIQSLAKITT</sequence>
<feature type="compositionally biased region" description="Basic and acidic residues" evidence="2">
    <location>
        <begin position="888"/>
        <end position="899"/>
    </location>
</feature>
<dbReference type="Proteomes" id="UP001067231">
    <property type="component" value="Unassembled WGS sequence"/>
</dbReference>
<proteinExistence type="predicted"/>
<gene>
    <name evidence="3" type="ORF">OJ253_1883</name>
</gene>
<feature type="coiled-coil region" evidence="1">
    <location>
        <begin position="153"/>
        <end position="187"/>
    </location>
</feature>
<dbReference type="OrthoDB" id="341101at2759"/>
<feature type="compositionally biased region" description="Polar residues" evidence="2">
    <location>
        <begin position="905"/>
        <end position="914"/>
    </location>
</feature>
<feature type="coiled-coil region" evidence="1">
    <location>
        <begin position="17"/>
        <end position="44"/>
    </location>
</feature>
<dbReference type="AlphaFoldDB" id="A0A9D5DLN6"/>
<dbReference type="EMBL" id="JAPCXC010000042">
    <property type="protein sequence ID" value="KAJ1608634.1"/>
    <property type="molecule type" value="Genomic_DNA"/>
</dbReference>
<reference evidence="3" key="1">
    <citation type="submission" date="2022-10" db="EMBL/GenBank/DDBJ databases">
        <title>Adaptive evolution leads to modifications in subtelomeric GC content in a zoonotic Cryptosporidium species.</title>
        <authorList>
            <person name="Li J."/>
            <person name="Feng Y."/>
            <person name="Xiao L."/>
        </authorList>
    </citation>
    <scope>NUCLEOTIDE SEQUENCE</scope>
    <source>
        <strain evidence="3">33844</strain>
    </source>
</reference>
<accession>A0A9D5DLN6</accession>
<comment type="caution">
    <text evidence="3">The sequence shown here is derived from an EMBL/GenBank/DDBJ whole genome shotgun (WGS) entry which is preliminary data.</text>
</comment>
<protein>
    <submittedName>
        <fullName evidence="3">Coiled coil-containing protein</fullName>
    </submittedName>
</protein>
<feature type="region of interest" description="Disordered" evidence="2">
    <location>
        <begin position="671"/>
        <end position="716"/>
    </location>
</feature>
<evidence type="ECO:0000313" key="3">
    <source>
        <dbReference type="EMBL" id="KAJ1608634.1"/>
    </source>
</evidence>
<name>A0A9D5DLN6_9CRYT</name>
<organism evidence="3">
    <name type="scientific">Cryptosporidium canis</name>
    <dbReference type="NCBI Taxonomy" id="195482"/>
    <lineage>
        <taxon>Eukaryota</taxon>
        <taxon>Sar</taxon>
        <taxon>Alveolata</taxon>
        <taxon>Apicomplexa</taxon>
        <taxon>Conoidasida</taxon>
        <taxon>Coccidia</taxon>
        <taxon>Eucoccidiorida</taxon>
        <taxon>Eimeriorina</taxon>
        <taxon>Cryptosporidiidae</taxon>
        <taxon>Cryptosporidium</taxon>
    </lineage>
</organism>
<evidence type="ECO:0000256" key="1">
    <source>
        <dbReference type="SAM" id="Coils"/>
    </source>
</evidence>